<dbReference type="PROSITE" id="PS50231">
    <property type="entry name" value="RICIN_B_LECTIN"/>
    <property type="match status" value="1"/>
</dbReference>
<dbReference type="Proteomes" id="UP001215598">
    <property type="component" value="Unassembled WGS sequence"/>
</dbReference>
<gene>
    <name evidence="1" type="ORF">B0H16DRAFT_1530489</name>
</gene>
<comment type="caution">
    <text evidence="1">The sequence shown here is derived from an EMBL/GenBank/DDBJ whole genome shotgun (WGS) entry which is preliminary data.</text>
</comment>
<sequence>MQLISNLSAAATAATLLRILDFSKQHSFDLANGGCTDLTPVQSYTVTVTANQEWTMTATGGLGQTIYRIASGTCNTFLTYPGAQSGAIAVRSQATTRSTATNWTVSLVNPAIPTGPWNIIDAVTNAALTAWDHNTLVVSTAPITLEPLNATDTRQQFWFATF</sequence>
<dbReference type="AlphaFoldDB" id="A0AAD7NI57"/>
<evidence type="ECO:0000313" key="1">
    <source>
        <dbReference type="EMBL" id="KAJ7761763.1"/>
    </source>
</evidence>
<accession>A0AAD7NI57</accession>
<name>A0AAD7NI57_9AGAR</name>
<evidence type="ECO:0000313" key="2">
    <source>
        <dbReference type="Proteomes" id="UP001215598"/>
    </source>
</evidence>
<dbReference type="InterPro" id="IPR035992">
    <property type="entry name" value="Ricin_B-like_lectins"/>
</dbReference>
<protein>
    <submittedName>
        <fullName evidence="1">Uncharacterized protein</fullName>
    </submittedName>
</protein>
<reference evidence="1" key="1">
    <citation type="submission" date="2023-03" db="EMBL/GenBank/DDBJ databases">
        <title>Massive genome expansion in bonnet fungi (Mycena s.s.) driven by repeated elements and novel gene families across ecological guilds.</title>
        <authorList>
            <consortium name="Lawrence Berkeley National Laboratory"/>
            <person name="Harder C.B."/>
            <person name="Miyauchi S."/>
            <person name="Viragh M."/>
            <person name="Kuo A."/>
            <person name="Thoen E."/>
            <person name="Andreopoulos B."/>
            <person name="Lu D."/>
            <person name="Skrede I."/>
            <person name="Drula E."/>
            <person name="Henrissat B."/>
            <person name="Morin E."/>
            <person name="Kohler A."/>
            <person name="Barry K."/>
            <person name="LaButti K."/>
            <person name="Morin E."/>
            <person name="Salamov A."/>
            <person name="Lipzen A."/>
            <person name="Mereny Z."/>
            <person name="Hegedus B."/>
            <person name="Baldrian P."/>
            <person name="Stursova M."/>
            <person name="Weitz H."/>
            <person name="Taylor A."/>
            <person name="Grigoriev I.V."/>
            <person name="Nagy L.G."/>
            <person name="Martin F."/>
            <person name="Kauserud H."/>
        </authorList>
    </citation>
    <scope>NUCLEOTIDE SEQUENCE</scope>
    <source>
        <strain evidence="1">CBHHK182m</strain>
    </source>
</reference>
<proteinExistence type="predicted"/>
<keyword evidence="2" id="KW-1185">Reference proteome</keyword>
<dbReference type="SUPFAM" id="SSF50370">
    <property type="entry name" value="Ricin B-like lectins"/>
    <property type="match status" value="1"/>
</dbReference>
<dbReference type="Gene3D" id="2.80.10.50">
    <property type="match status" value="1"/>
</dbReference>
<dbReference type="EMBL" id="JARKIB010000034">
    <property type="protein sequence ID" value="KAJ7761763.1"/>
    <property type="molecule type" value="Genomic_DNA"/>
</dbReference>
<organism evidence="1 2">
    <name type="scientific">Mycena metata</name>
    <dbReference type="NCBI Taxonomy" id="1033252"/>
    <lineage>
        <taxon>Eukaryota</taxon>
        <taxon>Fungi</taxon>
        <taxon>Dikarya</taxon>
        <taxon>Basidiomycota</taxon>
        <taxon>Agaricomycotina</taxon>
        <taxon>Agaricomycetes</taxon>
        <taxon>Agaricomycetidae</taxon>
        <taxon>Agaricales</taxon>
        <taxon>Marasmiineae</taxon>
        <taxon>Mycenaceae</taxon>
        <taxon>Mycena</taxon>
    </lineage>
</organism>